<comment type="caution">
    <text evidence="3">The sequence shown here is derived from an EMBL/GenBank/DDBJ whole genome shotgun (WGS) entry which is preliminary data.</text>
</comment>
<feature type="compositionally biased region" description="Basic and acidic residues" evidence="1">
    <location>
        <begin position="204"/>
        <end position="213"/>
    </location>
</feature>
<accession>A0A8T0MF47</accession>
<evidence type="ECO:0000313" key="3">
    <source>
        <dbReference type="EMBL" id="KAG2534913.1"/>
    </source>
</evidence>
<keyword evidence="4" id="KW-1185">Reference proteome</keyword>
<reference evidence="3" key="1">
    <citation type="submission" date="2020-05" db="EMBL/GenBank/DDBJ databases">
        <title>WGS assembly of Panicum virgatum.</title>
        <authorList>
            <person name="Lovell J.T."/>
            <person name="Jenkins J."/>
            <person name="Shu S."/>
            <person name="Juenger T.E."/>
            <person name="Schmutz J."/>
        </authorList>
    </citation>
    <scope>NUCLEOTIDE SEQUENCE</scope>
    <source>
        <strain evidence="3">AP13</strain>
    </source>
</reference>
<dbReference type="PANTHER" id="PTHR33700:SF26">
    <property type="entry name" value="METHYLTRANSFERASE"/>
    <property type="match status" value="1"/>
</dbReference>
<protein>
    <submittedName>
        <fullName evidence="3">Uncharacterized protein</fullName>
    </submittedName>
</protein>
<evidence type="ECO:0000313" key="4">
    <source>
        <dbReference type="Proteomes" id="UP000823388"/>
    </source>
</evidence>
<sequence length="312" mass="32772">MFSSWVQFVLDEHSRKHTVNTVFTHCSISAWLLAFSFAVVCVQACRKVIPVPVTMLRPSSSRSHRSKKLRPSHGLQVFLFVAVGIWIVYQLTHSYGKRRVVTVETDGIGGEPARRRLGTKGSVDFAAGQASVGDVAGVGDGSDAGRGADSSDDPSSKAGDGDEEDDDQEVDEDDGVDSDAEDGLAADEEEDDRDLQSQDGSSEDELKTAHGETQKGLNTSIVPPVNATDTLQGGVAVLLANATGRTADGTTLTALKNPATVDLSSLHARGTAGDIIENKPLANIGSSGENRNLHINKNGAAADTVAGYGILS</sequence>
<keyword evidence="2" id="KW-0472">Membrane</keyword>
<feature type="compositionally biased region" description="Acidic residues" evidence="1">
    <location>
        <begin position="161"/>
        <end position="193"/>
    </location>
</feature>
<evidence type="ECO:0000256" key="1">
    <source>
        <dbReference type="SAM" id="MobiDB-lite"/>
    </source>
</evidence>
<gene>
    <name evidence="3" type="ORF">PVAP13_9NG652619</name>
</gene>
<dbReference type="EMBL" id="CM029054">
    <property type="protein sequence ID" value="KAG2534913.1"/>
    <property type="molecule type" value="Genomic_DNA"/>
</dbReference>
<name>A0A8T0MF47_PANVG</name>
<feature type="transmembrane region" description="Helical" evidence="2">
    <location>
        <begin position="69"/>
        <end position="89"/>
    </location>
</feature>
<organism evidence="3 4">
    <name type="scientific">Panicum virgatum</name>
    <name type="common">Blackwell switchgrass</name>
    <dbReference type="NCBI Taxonomy" id="38727"/>
    <lineage>
        <taxon>Eukaryota</taxon>
        <taxon>Viridiplantae</taxon>
        <taxon>Streptophyta</taxon>
        <taxon>Embryophyta</taxon>
        <taxon>Tracheophyta</taxon>
        <taxon>Spermatophyta</taxon>
        <taxon>Magnoliopsida</taxon>
        <taxon>Liliopsida</taxon>
        <taxon>Poales</taxon>
        <taxon>Poaceae</taxon>
        <taxon>PACMAD clade</taxon>
        <taxon>Panicoideae</taxon>
        <taxon>Panicodae</taxon>
        <taxon>Paniceae</taxon>
        <taxon>Panicinae</taxon>
        <taxon>Panicum</taxon>
        <taxon>Panicum sect. Hiantes</taxon>
    </lineage>
</organism>
<dbReference type="Proteomes" id="UP000823388">
    <property type="component" value="Chromosome 9N"/>
</dbReference>
<dbReference type="PANTHER" id="PTHR33700">
    <property type="entry name" value="MYB-LIKE PROTEIN X"/>
    <property type="match status" value="1"/>
</dbReference>
<evidence type="ECO:0000256" key="2">
    <source>
        <dbReference type="SAM" id="Phobius"/>
    </source>
</evidence>
<keyword evidence="2" id="KW-0812">Transmembrane</keyword>
<proteinExistence type="predicted"/>
<dbReference type="AlphaFoldDB" id="A0A8T0MF47"/>
<feature type="region of interest" description="Disordered" evidence="1">
    <location>
        <begin position="133"/>
        <end position="222"/>
    </location>
</feature>
<feature type="transmembrane region" description="Helical" evidence="2">
    <location>
        <begin position="28"/>
        <end position="49"/>
    </location>
</feature>
<keyword evidence="2" id="KW-1133">Transmembrane helix</keyword>